<dbReference type="PROSITE" id="PS50068">
    <property type="entry name" value="LDLRA_2"/>
    <property type="match status" value="8"/>
</dbReference>
<dbReference type="AlphaFoldDB" id="A0A6F9DKK2"/>
<dbReference type="SUPFAM" id="SSF63825">
    <property type="entry name" value="YWTD domain"/>
    <property type="match status" value="1"/>
</dbReference>
<dbReference type="GO" id="GO:0006898">
    <property type="term" value="P:receptor-mediated endocytosis"/>
    <property type="evidence" value="ECO:0007669"/>
    <property type="project" value="TreeGrafter"/>
</dbReference>
<dbReference type="SUPFAM" id="SSF57184">
    <property type="entry name" value="Growth factor receptor domain"/>
    <property type="match status" value="1"/>
</dbReference>
<keyword evidence="12" id="KW-0325">Glycoprotein</keyword>
<keyword evidence="10 14" id="KW-1015">Disulfide bond</keyword>
<dbReference type="InterPro" id="IPR018097">
    <property type="entry name" value="EGF_Ca-bd_CS"/>
</dbReference>
<dbReference type="SUPFAM" id="SSF57424">
    <property type="entry name" value="LDL receptor-like module"/>
    <property type="match status" value="8"/>
</dbReference>
<feature type="region of interest" description="Disordered" evidence="16">
    <location>
        <begin position="766"/>
        <end position="802"/>
    </location>
</feature>
<dbReference type="Pfam" id="PF07645">
    <property type="entry name" value="EGF_CA"/>
    <property type="match status" value="1"/>
</dbReference>
<dbReference type="FunFam" id="2.120.10.30:FF:000241">
    <property type="entry name" value="Low-density lipoprotein receptor-related protein 6"/>
    <property type="match status" value="1"/>
</dbReference>
<keyword evidence="7" id="KW-0677">Repeat</keyword>
<dbReference type="PANTHER" id="PTHR22722:SF14">
    <property type="entry name" value="MEGALIN, ISOFORM A"/>
    <property type="match status" value="1"/>
</dbReference>
<keyword evidence="19" id="KW-0449">Lipoprotein</keyword>
<dbReference type="InterPro" id="IPR002172">
    <property type="entry name" value="LDrepeatLR_classA_rpt"/>
</dbReference>
<sequence>MTALSSETLFCRKWFCFVLVVFAITLHHSIIDAKRLACTAENQKFQCSNKRCIFIKFACDGENDCGDNSDELNCESKICNASLEYTCDNGLCISEQWLCDEHDDCKDGSDEKAIICDNRKCKANETKCGKKCIPNTWKCDGEFDCEDKSDEQNCPVPTCRPSEFQCNDTECIAKKWQCDGENDCEDGSDELNCEERTCPDTEFKCATVNQCIPKKWKCDNDPDCEDDSDESDCQPSQPKRCPFGFFSCVHERKCILTAWVCDGDDDCRDRSDEKNCNGTLSHCTRDEFACDARHCISRSEVCDNQLDCADGSDERNCPGNVTCDPQTEFRCSNGKCIPLSKLCDRTYDCPNGEDEERGKGKCGVNECLDNNGNCSHNCIDQGYNYKCECRDGYHLVDGTLCDDDDECTFDPPKCAYTQTCVNLKGSYKCVCKDGYIIDNGKCKPTSASNNVSIVLSDRVAIRRISMDSGKFMSVVASRLKHAVGVALHVHHRKLFWTDVAEESITSMSMEDGTSSIRNWTVSRSPMGLAVDWINDHLYWTDISRETISVSHTDGSAAKTLVTLTNKEPRFIAVHPGQGYMFVSTVGPNAIGIVRFDMDGKGRTSIITRSIQQPSGLTIDYERNRLYWVDAKLNTLSSCDLDGSKRKTVLSVYEYLQQPFGIAVFADRVYWTDRRTHSLRSCRKWDGNDVRIIDARLHAPMDIQVDHPGTQPQLMNHCADHTCEHMCLPKPVSSATRYVCVCPNGYLDFNNNGRNCTRLENIRPSRLPIPVNSRNQQLSDEPTTVAQETTSPATIAENSPSTSSTSKTFIIIAAIVLVALVVGTLCFAVRLYKRRSLRLSMNFDNPVYRKTTTNNTDEGGMARFVTMPRTESQLRLVNADGNERERSGSIDSGSGPGHVYEAVGPIPFDAEDAESQISFNMMSDERRLVPDS</sequence>
<comment type="caution">
    <text evidence="13">Lacks conserved residue(s) required for the propagation of feature annotation.</text>
</comment>
<feature type="disulfide bond" evidence="14">
    <location>
        <begin position="331"/>
        <end position="349"/>
    </location>
</feature>
<evidence type="ECO:0000256" key="17">
    <source>
        <dbReference type="SAM" id="Phobius"/>
    </source>
</evidence>
<evidence type="ECO:0000259" key="18">
    <source>
        <dbReference type="PROSITE" id="PS50026"/>
    </source>
</evidence>
<feature type="disulfide bond" evidence="14">
    <location>
        <begin position="178"/>
        <end position="193"/>
    </location>
</feature>
<evidence type="ECO:0000256" key="16">
    <source>
        <dbReference type="SAM" id="MobiDB-lite"/>
    </source>
</evidence>
<dbReference type="SMART" id="SM00179">
    <property type="entry name" value="EGF_CA"/>
    <property type="match status" value="2"/>
</dbReference>
<protein>
    <submittedName>
        <fullName evidence="19">Low-density lipoprotein receptor-related protein 4</fullName>
    </submittedName>
</protein>
<dbReference type="PROSITE" id="PS00010">
    <property type="entry name" value="ASX_HYDROXYL"/>
    <property type="match status" value="2"/>
</dbReference>
<dbReference type="FunFam" id="4.10.400.10:FF:000065">
    <property type="entry name" value="Transmembrane protease serine 7"/>
    <property type="match status" value="1"/>
</dbReference>
<evidence type="ECO:0000256" key="7">
    <source>
        <dbReference type="ARBA" id="ARBA00022737"/>
    </source>
</evidence>
<keyword evidence="5 17" id="KW-0812">Transmembrane</keyword>
<dbReference type="InterPro" id="IPR036055">
    <property type="entry name" value="LDL_receptor-like_sf"/>
</dbReference>
<dbReference type="EMBL" id="LR787644">
    <property type="protein sequence ID" value="CAB3263506.1"/>
    <property type="molecule type" value="mRNA"/>
</dbReference>
<evidence type="ECO:0000256" key="8">
    <source>
        <dbReference type="ARBA" id="ARBA00022989"/>
    </source>
</evidence>
<evidence type="ECO:0000256" key="12">
    <source>
        <dbReference type="ARBA" id="ARBA00023180"/>
    </source>
</evidence>
<feature type="disulfide bond" evidence="14">
    <location>
        <begin position="159"/>
        <end position="171"/>
    </location>
</feature>
<dbReference type="SMART" id="SM00192">
    <property type="entry name" value="LDLa"/>
    <property type="match status" value="8"/>
</dbReference>
<feature type="disulfide bond" evidence="14">
    <location>
        <begin position="59"/>
        <end position="74"/>
    </location>
</feature>
<dbReference type="InterPro" id="IPR023415">
    <property type="entry name" value="LDLR_class-A_CS"/>
</dbReference>
<dbReference type="CDD" id="cd00112">
    <property type="entry name" value="LDLa"/>
    <property type="match status" value="6"/>
</dbReference>
<dbReference type="SMART" id="SM00181">
    <property type="entry name" value="EGF"/>
    <property type="match status" value="4"/>
</dbReference>
<feature type="disulfide bond" evidence="14">
    <location>
        <begin position="261"/>
        <end position="276"/>
    </location>
</feature>
<feature type="disulfide bond" evidence="14">
    <location>
        <begin position="283"/>
        <end position="295"/>
    </location>
</feature>
<evidence type="ECO:0000256" key="4">
    <source>
        <dbReference type="ARBA" id="ARBA00022583"/>
    </source>
</evidence>
<dbReference type="GO" id="GO:0042562">
    <property type="term" value="F:hormone binding"/>
    <property type="evidence" value="ECO:0007669"/>
    <property type="project" value="TreeGrafter"/>
</dbReference>
<dbReference type="InterPro" id="IPR000742">
    <property type="entry name" value="EGF"/>
</dbReference>
<feature type="disulfide bond" evidence="14">
    <location>
        <begin position="166"/>
        <end position="184"/>
    </location>
</feature>
<feature type="domain" description="EGF-like" evidence="18">
    <location>
        <begin position="403"/>
        <end position="441"/>
    </location>
</feature>
<feature type="compositionally biased region" description="Polar residues" evidence="16">
    <location>
        <begin position="771"/>
        <end position="792"/>
    </location>
</feature>
<dbReference type="FunFam" id="4.10.400.10:FF:000024">
    <property type="entry name" value="Low-density lipoprotein RecePtor related"/>
    <property type="match status" value="1"/>
</dbReference>
<evidence type="ECO:0000256" key="2">
    <source>
        <dbReference type="ARBA" id="ARBA00009939"/>
    </source>
</evidence>
<dbReference type="InterPro" id="IPR049883">
    <property type="entry name" value="NOTCH1_EGF-like"/>
</dbReference>
<evidence type="ECO:0000313" key="19">
    <source>
        <dbReference type="EMBL" id="CAB3263506.1"/>
    </source>
</evidence>
<dbReference type="Gene3D" id="2.10.25.10">
    <property type="entry name" value="Laminin"/>
    <property type="match status" value="2"/>
</dbReference>
<proteinExistence type="evidence at transcript level"/>
<keyword evidence="6" id="KW-0732">Signal</keyword>
<comment type="subcellular location">
    <subcellularLocation>
        <location evidence="1">Membrane</location>
        <topology evidence="1">Single-pass type I membrane protein</topology>
    </subcellularLocation>
</comment>
<feature type="repeat" description="LDL-receptor class B" evidence="15">
    <location>
        <begin position="535"/>
        <end position="577"/>
    </location>
</feature>
<evidence type="ECO:0000256" key="3">
    <source>
        <dbReference type="ARBA" id="ARBA00022536"/>
    </source>
</evidence>
<feature type="repeat" description="LDL-receptor class B" evidence="15">
    <location>
        <begin position="623"/>
        <end position="667"/>
    </location>
</feature>
<evidence type="ECO:0000256" key="6">
    <source>
        <dbReference type="ARBA" id="ARBA00022729"/>
    </source>
</evidence>
<feature type="disulfide bond" evidence="14">
    <location>
        <begin position="290"/>
        <end position="308"/>
    </location>
</feature>
<dbReference type="InterPro" id="IPR000033">
    <property type="entry name" value="LDLR_classB_rpt"/>
</dbReference>
<dbReference type="GO" id="GO:0043235">
    <property type="term" value="C:receptor complex"/>
    <property type="evidence" value="ECO:0007669"/>
    <property type="project" value="TreeGrafter"/>
</dbReference>
<dbReference type="PANTHER" id="PTHR22722">
    <property type="entry name" value="LOW-DENSITY LIPOPROTEIN RECEPTOR-RELATED PROTEIN 2-RELATED"/>
    <property type="match status" value="1"/>
</dbReference>
<dbReference type="Gene3D" id="2.120.10.30">
    <property type="entry name" value="TolB, C-terminal domain"/>
    <property type="match status" value="1"/>
</dbReference>
<dbReference type="GO" id="GO:0005509">
    <property type="term" value="F:calcium ion binding"/>
    <property type="evidence" value="ECO:0007669"/>
    <property type="project" value="InterPro"/>
</dbReference>
<evidence type="ECO:0000256" key="14">
    <source>
        <dbReference type="PROSITE-ProRule" id="PRU00124"/>
    </source>
</evidence>
<evidence type="ECO:0000256" key="1">
    <source>
        <dbReference type="ARBA" id="ARBA00004479"/>
    </source>
</evidence>
<feature type="disulfide bond" evidence="14">
    <location>
        <begin position="47"/>
        <end position="65"/>
    </location>
</feature>
<organism evidence="19">
    <name type="scientific">Phallusia mammillata</name>
    <dbReference type="NCBI Taxonomy" id="59560"/>
    <lineage>
        <taxon>Eukaryota</taxon>
        <taxon>Metazoa</taxon>
        <taxon>Chordata</taxon>
        <taxon>Tunicata</taxon>
        <taxon>Ascidiacea</taxon>
        <taxon>Phlebobranchia</taxon>
        <taxon>Ascidiidae</taxon>
        <taxon>Phallusia</taxon>
    </lineage>
</organism>
<feature type="disulfide bond" evidence="14">
    <location>
        <begin position="139"/>
        <end position="154"/>
    </location>
</feature>
<dbReference type="PROSITE" id="PS01187">
    <property type="entry name" value="EGF_CA"/>
    <property type="match status" value="1"/>
</dbReference>
<keyword evidence="9 17" id="KW-0472">Membrane</keyword>
<gene>
    <name evidence="19" type="primary">Lrp4-003</name>
</gene>
<comment type="similarity">
    <text evidence="2">Belongs to the LDLR family.</text>
</comment>
<name>A0A6F9DKK2_9ASCI</name>
<dbReference type="PROSITE" id="PS51120">
    <property type="entry name" value="LDLRB"/>
    <property type="match status" value="2"/>
</dbReference>
<evidence type="ECO:0000256" key="5">
    <source>
        <dbReference type="ARBA" id="ARBA00022692"/>
    </source>
</evidence>
<dbReference type="InterPro" id="IPR011042">
    <property type="entry name" value="6-blade_b-propeller_TolB-like"/>
</dbReference>
<feature type="disulfide bond" evidence="14">
    <location>
        <begin position="302"/>
        <end position="317"/>
    </location>
</feature>
<feature type="disulfide bond" evidence="14">
    <location>
        <begin position="218"/>
        <end position="233"/>
    </location>
</feature>
<reference evidence="19" key="1">
    <citation type="submission" date="2020-04" db="EMBL/GenBank/DDBJ databases">
        <authorList>
            <person name="Neveu A P."/>
        </authorList>
    </citation>
    <scope>NUCLEOTIDE SEQUENCE</scope>
    <source>
        <tissue evidence="19">Whole embryo</tissue>
    </source>
</reference>
<dbReference type="InterPro" id="IPR009030">
    <property type="entry name" value="Growth_fac_rcpt_cys_sf"/>
</dbReference>
<dbReference type="Pfam" id="PF00057">
    <property type="entry name" value="Ldl_recept_a"/>
    <property type="match status" value="8"/>
</dbReference>
<accession>A0A6F9DKK2</accession>
<feature type="disulfide bond" evidence="14">
    <location>
        <begin position="87"/>
        <end position="105"/>
    </location>
</feature>
<evidence type="ECO:0000256" key="9">
    <source>
        <dbReference type="ARBA" id="ARBA00023136"/>
    </source>
</evidence>
<keyword evidence="4" id="KW-0254">Endocytosis</keyword>
<dbReference type="InterPro" id="IPR000152">
    <property type="entry name" value="EGF-type_Asp/Asn_hydroxyl_site"/>
</dbReference>
<dbReference type="Pfam" id="PF00058">
    <property type="entry name" value="Ldl_recept_b"/>
    <property type="match status" value="2"/>
</dbReference>
<dbReference type="InterPro" id="IPR051221">
    <property type="entry name" value="LDLR-related"/>
</dbReference>
<dbReference type="PRINTS" id="PR00261">
    <property type="entry name" value="LDLRECEPTOR"/>
</dbReference>
<keyword evidence="11 19" id="KW-0675">Receptor</keyword>
<dbReference type="InterPro" id="IPR001881">
    <property type="entry name" value="EGF-like_Ca-bd_dom"/>
</dbReference>
<evidence type="ECO:0000256" key="13">
    <source>
        <dbReference type="PROSITE-ProRule" id="PRU00076"/>
    </source>
</evidence>
<keyword evidence="8 17" id="KW-1133">Transmembrane helix</keyword>
<dbReference type="GO" id="GO:0016324">
    <property type="term" value="C:apical plasma membrane"/>
    <property type="evidence" value="ECO:0007669"/>
    <property type="project" value="TreeGrafter"/>
</dbReference>
<evidence type="ECO:0000256" key="10">
    <source>
        <dbReference type="ARBA" id="ARBA00023157"/>
    </source>
</evidence>
<feature type="transmembrane region" description="Helical" evidence="17">
    <location>
        <begin position="808"/>
        <end position="831"/>
    </location>
</feature>
<dbReference type="PROSITE" id="PS01186">
    <property type="entry name" value="EGF_2"/>
    <property type="match status" value="1"/>
</dbReference>
<dbReference type="PROSITE" id="PS50026">
    <property type="entry name" value="EGF_3"/>
    <property type="match status" value="1"/>
</dbReference>
<dbReference type="FunFam" id="2.10.25.10:FF:000009">
    <property type="entry name" value="Low-density lipoprotein receptor isoform 1"/>
    <property type="match status" value="1"/>
</dbReference>
<dbReference type="CDD" id="cd00054">
    <property type="entry name" value="EGF_CA"/>
    <property type="match status" value="1"/>
</dbReference>
<dbReference type="Gene3D" id="4.10.400.10">
    <property type="entry name" value="Low-density Lipoprotein Receptor"/>
    <property type="match status" value="8"/>
</dbReference>
<evidence type="ECO:0000256" key="15">
    <source>
        <dbReference type="PROSITE-ProRule" id="PRU00461"/>
    </source>
</evidence>
<keyword evidence="3 13" id="KW-0245">EGF-like domain</keyword>
<dbReference type="PROSITE" id="PS01209">
    <property type="entry name" value="LDLRA_1"/>
    <property type="match status" value="4"/>
</dbReference>
<dbReference type="SMART" id="SM00135">
    <property type="entry name" value="LY"/>
    <property type="match status" value="5"/>
</dbReference>
<evidence type="ECO:0000256" key="11">
    <source>
        <dbReference type="ARBA" id="ARBA00023170"/>
    </source>
</evidence>